<dbReference type="GeneID" id="83729980"/>
<dbReference type="EMBL" id="JANUAE010000003">
    <property type="protein sequence ID" value="MCS3709431.1"/>
    <property type="molecule type" value="Genomic_DNA"/>
</dbReference>
<protein>
    <submittedName>
        <fullName evidence="3">DNA-directed RNA polymerase subunit RPC12/RpoP</fullName>
    </submittedName>
</protein>
<evidence type="ECO:0000313" key="1">
    <source>
        <dbReference type="EMBL" id="MCS3709431.1"/>
    </source>
</evidence>
<dbReference type="EMBL" id="JANTZM010000010">
    <property type="protein sequence ID" value="MCS4158165.1"/>
    <property type="molecule type" value="Genomic_DNA"/>
</dbReference>
<dbReference type="Proteomes" id="UP001155110">
    <property type="component" value="Unassembled WGS sequence"/>
</dbReference>
<evidence type="ECO:0000313" key="2">
    <source>
        <dbReference type="EMBL" id="MCS3864359.1"/>
    </source>
</evidence>
<name>A0A9X2QP19_9BACT</name>
<keyword evidence="3" id="KW-0240">DNA-directed RNA polymerase</keyword>
<dbReference type="RefSeq" id="WP_118830111.1">
    <property type="nucleotide sequence ID" value="NZ_CALTRV010000005.1"/>
</dbReference>
<keyword evidence="3" id="KW-0804">Transcription</keyword>
<reference evidence="3" key="1">
    <citation type="submission" date="2022-08" db="EMBL/GenBank/DDBJ databases">
        <title>Genomic Encyclopedia of Type Strains, Phase V (KMG-V): Genome sequencing to study the core and pangenomes of soil and plant-associated prokaryotes.</title>
        <authorList>
            <person name="Whitman W."/>
        </authorList>
    </citation>
    <scope>NUCLEOTIDE SEQUENCE</scope>
    <source>
        <strain evidence="2">SP2016B</strain>
        <strain evidence="3">SP2017</strain>
        <strain evidence="4">SP3002</strain>
        <strain evidence="1">SP3049</strain>
    </source>
</reference>
<comment type="caution">
    <text evidence="3">The sequence shown here is derived from an EMBL/GenBank/DDBJ whole genome shotgun (WGS) entry which is preliminary data.</text>
</comment>
<evidence type="ECO:0000313" key="5">
    <source>
        <dbReference type="Proteomes" id="UP001155010"/>
    </source>
</evidence>
<sequence>MTLLRRLRDAWLRHATAAHVTEHGGDCPHCRTRTTWTVRVLDGYVRCQACGHSPLERNGSVPT</sequence>
<dbReference type="Proteomes" id="UP001155057">
    <property type="component" value="Unassembled WGS sequence"/>
</dbReference>
<dbReference type="AlphaFoldDB" id="A0A9X2QP19"/>
<dbReference type="EMBL" id="JANTYZ010000002">
    <property type="protein sequence ID" value="MCS3864359.1"/>
    <property type="molecule type" value="Genomic_DNA"/>
</dbReference>
<accession>A0A9X2QP19</accession>
<evidence type="ECO:0000313" key="3">
    <source>
        <dbReference type="EMBL" id="MCS3953151.1"/>
    </source>
</evidence>
<gene>
    <name evidence="1" type="ORF">GGP61_001034</name>
    <name evidence="2" type="ORF">GGP82_000905</name>
    <name evidence="3" type="ORF">GGP83_003126</name>
    <name evidence="4" type="ORF">GGP99_002137</name>
</gene>
<proteinExistence type="predicted"/>
<dbReference type="Proteomes" id="UP001155034">
    <property type="component" value="Unassembled WGS sequence"/>
</dbReference>
<organism evidence="3 5">
    <name type="scientific">Salinibacter ruber</name>
    <dbReference type="NCBI Taxonomy" id="146919"/>
    <lineage>
        <taxon>Bacteria</taxon>
        <taxon>Pseudomonadati</taxon>
        <taxon>Rhodothermota</taxon>
        <taxon>Rhodothermia</taxon>
        <taxon>Rhodothermales</taxon>
        <taxon>Salinibacteraceae</taxon>
        <taxon>Salinibacter</taxon>
    </lineage>
</organism>
<evidence type="ECO:0000313" key="4">
    <source>
        <dbReference type="EMBL" id="MCS4158165.1"/>
    </source>
</evidence>
<dbReference type="EMBL" id="JANUBB010000017">
    <property type="protein sequence ID" value="MCS3953151.1"/>
    <property type="molecule type" value="Genomic_DNA"/>
</dbReference>
<dbReference type="Proteomes" id="UP001155010">
    <property type="component" value="Unassembled WGS sequence"/>
</dbReference>
<dbReference type="GO" id="GO:0000428">
    <property type="term" value="C:DNA-directed RNA polymerase complex"/>
    <property type="evidence" value="ECO:0007669"/>
    <property type="project" value="UniProtKB-KW"/>
</dbReference>